<accession>A0A1C4CRP1</accession>
<keyword evidence="2" id="KW-1185">Reference proteome</keyword>
<dbReference type="OrthoDB" id="8781266at2"/>
<dbReference type="RefSeq" id="WP_091349708.1">
    <property type="nucleotide sequence ID" value="NZ_FMAQ01000010.1"/>
</dbReference>
<dbReference type="Gene3D" id="3.40.1570.10">
    <property type="entry name" value="HemS/ChuS/ChuX like domains"/>
    <property type="match status" value="1"/>
</dbReference>
<dbReference type="EMBL" id="FMAQ01000010">
    <property type="protein sequence ID" value="SCC21718.1"/>
    <property type="molecule type" value="Genomic_DNA"/>
</dbReference>
<evidence type="ECO:0000313" key="1">
    <source>
        <dbReference type="EMBL" id="SCC21718.1"/>
    </source>
</evidence>
<dbReference type="InterPro" id="IPR053733">
    <property type="entry name" value="Heme_Transport_Util_sf"/>
</dbReference>
<dbReference type="PIRSF" id="PIRSF030840">
    <property type="entry name" value="DUF1008"/>
    <property type="match status" value="1"/>
</dbReference>
<dbReference type="NCBIfam" id="TIGR04108">
    <property type="entry name" value="HutX"/>
    <property type="match status" value="1"/>
</dbReference>
<protein>
    <recommendedName>
        <fullName evidence="3">Heme utilization protein HuvX</fullName>
    </recommendedName>
</protein>
<name>A0A1C4CRP1_9GAMM</name>
<dbReference type="InterPro" id="IPR010413">
    <property type="entry name" value="HutX-like"/>
</dbReference>
<dbReference type="AlphaFoldDB" id="A0A1C4CRP1"/>
<dbReference type="CDD" id="cd16829">
    <property type="entry name" value="ChuX_HutX-like"/>
    <property type="match status" value="1"/>
</dbReference>
<dbReference type="Proteomes" id="UP000199670">
    <property type="component" value="Unassembled WGS sequence"/>
</dbReference>
<gene>
    <name evidence="1" type="ORF">GA0061081_11058</name>
</gene>
<evidence type="ECO:0000313" key="2">
    <source>
        <dbReference type="Proteomes" id="UP000199670"/>
    </source>
</evidence>
<organism evidence="1 2">
    <name type="scientific">Gilliamella bombicola</name>
    <dbReference type="NCBI Taxonomy" id="1798182"/>
    <lineage>
        <taxon>Bacteria</taxon>
        <taxon>Pseudomonadati</taxon>
        <taxon>Pseudomonadota</taxon>
        <taxon>Gammaproteobacteria</taxon>
        <taxon>Orbales</taxon>
        <taxon>Orbaceae</taxon>
        <taxon>Gilliamella</taxon>
    </lineage>
</organism>
<dbReference type="Pfam" id="PF06228">
    <property type="entry name" value="ChuX_HutX"/>
    <property type="match status" value="1"/>
</dbReference>
<reference evidence="2" key="1">
    <citation type="submission" date="2016-08" db="EMBL/GenBank/DDBJ databases">
        <authorList>
            <person name="Varghese N."/>
            <person name="Submissions Spin"/>
        </authorList>
    </citation>
    <scope>NUCLEOTIDE SEQUENCE [LARGE SCALE GENOMIC DNA]</scope>
    <source>
        <strain evidence="2">R-53248</strain>
    </source>
</reference>
<dbReference type="SUPFAM" id="SSF144064">
    <property type="entry name" value="Heme iron utilization protein-like"/>
    <property type="match status" value="1"/>
</dbReference>
<evidence type="ECO:0008006" key="3">
    <source>
        <dbReference type="Google" id="ProtNLM"/>
    </source>
</evidence>
<sequence>MVEKQSHLANLAAYMQTNPEELLEKIAQDHHVTLTQVIQALPGAKIVDGSHFDAIWDEVTTWGEVLFLIHTGDVIAEISGELPSGSHSQKYFNLRHQKGLSGHIKAEHCQHIAFIERNFMKMSTASMIFLNHMGQAMFKIFVGRDEKHQLKADQLEKFRALAKKIN</sequence>
<dbReference type="STRING" id="1798182.GA0061081_11058"/>
<proteinExistence type="predicted"/>